<sequence>MRVAMELIDSAQVYLEEFQNSKCASKTPSLTLRTPSFSWWICPSNRLKLNTDVAVRSGVLGFGYGGVTRDSLGSVLACRSFFLSGYDDIESCELLTLKEGI</sequence>
<gene>
    <name evidence="1" type="ORF">TorRG33x02_048600</name>
</gene>
<dbReference type="EMBL" id="JXTC01000019">
    <property type="protein sequence ID" value="PON99317.1"/>
    <property type="molecule type" value="Genomic_DNA"/>
</dbReference>
<name>A0A2P5FNC2_TREOI</name>
<dbReference type="InParanoid" id="A0A2P5FNC2"/>
<protein>
    <submittedName>
        <fullName evidence="1">Uncharacterized protein</fullName>
    </submittedName>
</protein>
<organism evidence="1 2">
    <name type="scientific">Trema orientale</name>
    <name type="common">Charcoal tree</name>
    <name type="synonym">Celtis orientalis</name>
    <dbReference type="NCBI Taxonomy" id="63057"/>
    <lineage>
        <taxon>Eukaryota</taxon>
        <taxon>Viridiplantae</taxon>
        <taxon>Streptophyta</taxon>
        <taxon>Embryophyta</taxon>
        <taxon>Tracheophyta</taxon>
        <taxon>Spermatophyta</taxon>
        <taxon>Magnoliopsida</taxon>
        <taxon>eudicotyledons</taxon>
        <taxon>Gunneridae</taxon>
        <taxon>Pentapetalae</taxon>
        <taxon>rosids</taxon>
        <taxon>fabids</taxon>
        <taxon>Rosales</taxon>
        <taxon>Cannabaceae</taxon>
        <taxon>Trema</taxon>
    </lineage>
</organism>
<evidence type="ECO:0000313" key="2">
    <source>
        <dbReference type="Proteomes" id="UP000237000"/>
    </source>
</evidence>
<dbReference type="Proteomes" id="UP000237000">
    <property type="component" value="Unassembled WGS sequence"/>
</dbReference>
<keyword evidence="2" id="KW-1185">Reference proteome</keyword>
<dbReference type="AlphaFoldDB" id="A0A2P5FNC2"/>
<proteinExistence type="predicted"/>
<accession>A0A2P5FNC2</accession>
<reference evidence="2" key="1">
    <citation type="submission" date="2016-06" db="EMBL/GenBank/DDBJ databases">
        <title>Parallel loss of symbiosis genes in relatives of nitrogen-fixing non-legume Parasponia.</title>
        <authorList>
            <person name="Van Velzen R."/>
            <person name="Holmer R."/>
            <person name="Bu F."/>
            <person name="Rutten L."/>
            <person name="Van Zeijl A."/>
            <person name="Liu W."/>
            <person name="Santuari L."/>
            <person name="Cao Q."/>
            <person name="Sharma T."/>
            <person name="Shen D."/>
            <person name="Roswanjaya Y."/>
            <person name="Wardhani T."/>
            <person name="Kalhor M.S."/>
            <person name="Jansen J."/>
            <person name="Van den Hoogen J."/>
            <person name="Gungor B."/>
            <person name="Hartog M."/>
            <person name="Hontelez J."/>
            <person name="Verver J."/>
            <person name="Yang W.-C."/>
            <person name="Schijlen E."/>
            <person name="Repin R."/>
            <person name="Schilthuizen M."/>
            <person name="Schranz E."/>
            <person name="Heidstra R."/>
            <person name="Miyata K."/>
            <person name="Fedorova E."/>
            <person name="Kohlen W."/>
            <person name="Bisseling T."/>
            <person name="Smit S."/>
            <person name="Geurts R."/>
        </authorList>
    </citation>
    <scope>NUCLEOTIDE SEQUENCE [LARGE SCALE GENOMIC DNA]</scope>
    <source>
        <strain evidence="2">cv. RG33-2</strain>
    </source>
</reference>
<evidence type="ECO:0000313" key="1">
    <source>
        <dbReference type="EMBL" id="PON99317.1"/>
    </source>
</evidence>
<comment type="caution">
    <text evidence="1">The sequence shown here is derived from an EMBL/GenBank/DDBJ whole genome shotgun (WGS) entry which is preliminary data.</text>
</comment>